<sequence>MENKNKDYKIAIIAGIVTVLFAWPSLKNIQVGGLYLRLSLFVVVPVLWVFGLWLGKTLSRWLAFLEQFAKFVVVGFLNTAIDFGVLNLLSILTGLTSGFLIGGVNVPGFTLAAVNSYFWNKFWVFSHKRLPGEKVQYNDFFTFALVVIIGIFINGGIVILLTTYVNPLFDLNPERWLNVAKASATVLSLIWNFAGFKFLVFKK</sequence>
<dbReference type="Pfam" id="PF04138">
    <property type="entry name" value="GtrA_DPMS_TM"/>
    <property type="match status" value="1"/>
</dbReference>
<comment type="similarity">
    <text evidence="2">Belongs to the GtrA family.</text>
</comment>
<evidence type="ECO:0000313" key="9">
    <source>
        <dbReference type="Proteomes" id="UP000230603"/>
    </source>
</evidence>
<feature type="transmembrane region" description="Helical" evidence="6">
    <location>
        <begin position="68"/>
        <end position="92"/>
    </location>
</feature>
<keyword evidence="3 6" id="KW-0812">Transmembrane</keyword>
<feature type="domain" description="GtrA/DPMS transmembrane" evidence="7">
    <location>
        <begin position="70"/>
        <end position="201"/>
    </location>
</feature>
<keyword evidence="4 6" id="KW-1133">Transmembrane helix</keyword>
<dbReference type="InterPro" id="IPR007267">
    <property type="entry name" value="GtrA_DPMS_TM"/>
</dbReference>
<protein>
    <recommendedName>
        <fullName evidence="7">GtrA/DPMS transmembrane domain-containing protein</fullName>
    </recommendedName>
</protein>
<keyword evidence="5 6" id="KW-0472">Membrane</keyword>
<dbReference type="PANTHER" id="PTHR38459:SF1">
    <property type="entry name" value="PROPHAGE BACTOPRENOL-LINKED GLUCOSE TRANSLOCASE HOMOLOG"/>
    <property type="match status" value="1"/>
</dbReference>
<dbReference type="InterPro" id="IPR051401">
    <property type="entry name" value="GtrA_CellWall_Glycosyl"/>
</dbReference>
<evidence type="ECO:0000313" key="8">
    <source>
        <dbReference type="EMBL" id="PJE72880.1"/>
    </source>
</evidence>
<evidence type="ECO:0000256" key="5">
    <source>
        <dbReference type="ARBA" id="ARBA00023136"/>
    </source>
</evidence>
<evidence type="ECO:0000256" key="3">
    <source>
        <dbReference type="ARBA" id="ARBA00022692"/>
    </source>
</evidence>
<dbReference type="GO" id="GO:0005886">
    <property type="term" value="C:plasma membrane"/>
    <property type="evidence" value="ECO:0007669"/>
    <property type="project" value="TreeGrafter"/>
</dbReference>
<dbReference type="PANTHER" id="PTHR38459">
    <property type="entry name" value="PROPHAGE BACTOPRENOL-LINKED GLUCOSE TRANSLOCASE HOMOLOG"/>
    <property type="match status" value="1"/>
</dbReference>
<organism evidence="8 9">
    <name type="scientific">Candidatus Tagabacteria bacterium CG10_big_fil_rev_8_21_14_0_10_40_13</name>
    <dbReference type="NCBI Taxonomy" id="1975022"/>
    <lineage>
        <taxon>Bacteria</taxon>
        <taxon>Candidatus Tagaibacteriota</taxon>
    </lineage>
</organism>
<proteinExistence type="inferred from homology"/>
<accession>A0A2M8L8F1</accession>
<dbReference type="AlphaFoldDB" id="A0A2M8L8F1"/>
<comment type="caution">
    <text evidence="8">The sequence shown here is derived from an EMBL/GenBank/DDBJ whole genome shotgun (WGS) entry which is preliminary data.</text>
</comment>
<evidence type="ECO:0000259" key="7">
    <source>
        <dbReference type="Pfam" id="PF04138"/>
    </source>
</evidence>
<evidence type="ECO:0000256" key="6">
    <source>
        <dbReference type="SAM" id="Phobius"/>
    </source>
</evidence>
<evidence type="ECO:0000256" key="1">
    <source>
        <dbReference type="ARBA" id="ARBA00004141"/>
    </source>
</evidence>
<dbReference type="Proteomes" id="UP000230603">
    <property type="component" value="Unassembled WGS sequence"/>
</dbReference>
<gene>
    <name evidence="8" type="ORF">COV00_02830</name>
</gene>
<evidence type="ECO:0000256" key="4">
    <source>
        <dbReference type="ARBA" id="ARBA00022989"/>
    </source>
</evidence>
<feature type="transmembrane region" description="Helical" evidence="6">
    <location>
        <begin position="38"/>
        <end position="56"/>
    </location>
</feature>
<feature type="transmembrane region" description="Helical" evidence="6">
    <location>
        <begin position="98"/>
        <end position="119"/>
    </location>
</feature>
<dbReference type="EMBL" id="PFEP01000035">
    <property type="protein sequence ID" value="PJE72880.1"/>
    <property type="molecule type" value="Genomic_DNA"/>
</dbReference>
<name>A0A2M8L8F1_9BACT</name>
<evidence type="ECO:0000256" key="2">
    <source>
        <dbReference type="ARBA" id="ARBA00009399"/>
    </source>
</evidence>
<reference evidence="9" key="1">
    <citation type="submission" date="2017-09" db="EMBL/GenBank/DDBJ databases">
        <title>Depth-based differentiation of microbial function through sediment-hosted aquifers and enrichment of novel symbionts in the deep terrestrial subsurface.</title>
        <authorList>
            <person name="Probst A.J."/>
            <person name="Ladd B."/>
            <person name="Jarett J.K."/>
            <person name="Geller-Mcgrath D.E."/>
            <person name="Sieber C.M.K."/>
            <person name="Emerson J.B."/>
            <person name="Anantharaman K."/>
            <person name="Thomas B.C."/>
            <person name="Malmstrom R."/>
            <person name="Stieglmeier M."/>
            <person name="Klingl A."/>
            <person name="Woyke T."/>
            <person name="Ryan C.M."/>
            <person name="Banfield J.F."/>
        </authorList>
    </citation>
    <scope>NUCLEOTIDE SEQUENCE [LARGE SCALE GENOMIC DNA]</scope>
</reference>
<feature type="transmembrane region" description="Helical" evidence="6">
    <location>
        <begin position="7"/>
        <end position="26"/>
    </location>
</feature>
<feature type="transmembrane region" description="Helical" evidence="6">
    <location>
        <begin position="182"/>
        <end position="201"/>
    </location>
</feature>
<comment type="subcellular location">
    <subcellularLocation>
        <location evidence="1">Membrane</location>
        <topology evidence="1">Multi-pass membrane protein</topology>
    </subcellularLocation>
</comment>
<feature type="transmembrane region" description="Helical" evidence="6">
    <location>
        <begin position="140"/>
        <end position="162"/>
    </location>
</feature>
<dbReference type="GO" id="GO:0000271">
    <property type="term" value="P:polysaccharide biosynthetic process"/>
    <property type="evidence" value="ECO:0007669"/>
    <property type="project" value="InterPro"/>
</dbReference>